<keyword evidence="1" id="KW-0472">Membrane</keyword>
<keyword evidence="1" id="KW-0812">Transmembrane</keyword>
<protein>
    <submittedName>
        <fullName evidence="2">Cysteine-rich hydrophobic domain 2 protein isoformX2</fullName>
    </submittedName>
</protein>
<name>A0A4D9FCJ4_9SAUR</name>
<proteinExistence type="predicted"/>
<evidence type="ECO:0000313" key="3">
    <source>
        <dbReference type="Proteomes" id="UP000297703"/>
    </source>
</evidence>
<dbReference type="Proteomes" id="UP000297703">
    <property type="component" value="Unassembled WGS sequence"/>
</dbReference>
<accession>A0A4D9FCJ4</accession>
<evidence type="ECO:0000313" key="2">
    <source>
        <dbReference type="EMBL" id="TFK15164.1"/>
    </source>
</evidence>
<keyword evidence="1" id="KW-1133">Transmembrane helix</keyword>
<sequence length="101" mass="12175">MTFECNKIQWLCVVRKILILVAEIYRMSFLSLLGILLSNFQQIMVQELMLRKCLIIIKDVKLLYKVWGEMKIRMFKMYGLRLYVKIGEKFECNYRGVDKQI</sequence>
<comment type="caution">
    <text evidence="2">The sequence shown here is derived from an EMBL/GenBank/DDBJ whole genome shotgun (WGS) entry which is preliminary data.</text>
</comment>
<dbReference type="AlphaFoldDB" id="A0A4D9FCJ4"/>
<keyword evidence="3" id="KW-1185">Reference proteome</keyword>
<dbReference type="EMBL" id="QXTE01000006">
    <property type="protein sequence ID" value="TFK15164.1"/>
    <property type="molecule type" value="Genomic_DNA"/>
</dbReference>
<reference evidence="2 3" key="1">
    <citation type="submission" date="2019-04" db="EMBL/GenBank/DDBJ databases">
        <title>Draft genome of the big-headed turtle Platysternon megacephalum.</title>
        <authorList>
            <person name="Gong S."/>
        </authorList>
    </citation>
    <scope>NUCLEOTIDE SEQUENCE [LARGE SCALE GENOMIC DNA]</scope>
    <source>
        <strain evidence="2">DO16091913</strain>
        <tissue evidence="2">Muscle</tissue>
    </source>
</reference>
<reference evidence="2 3" key="2">
    <citation type="submission" date="2019-04" db="EMBL/GenBank/DDBJ databases">
        <title>The genome sequence of big-headed turtle.</title>
        <authorList>
            <person name="Gong S."/>
        </authorList>
    </citation>
    <scope>NUCLEOTIDE SEQUENCE [LARGE SCALE GENOMIC DNA]</scope>
    <source>
        <strain evidence="2">DO16091913</strain>
        <tissue evidence="2">Muscle</tissue>
    </source>
</reference>
<gene>
    <name evidence="2" type="ORF">DR999_PMT01457</name>
</gene>
<feature type="transmembrane region" description="Helical" evidence="1">
    <location>
        <begin position="17"/>
        <end position="37"/>
    </location>
</feature>
<evidence type="ECO:0000256" key="1">
    <source>
        <dbReference type="SAM" id="Phobius"/>
    </source>
</evidence>
<organism evidence="2 3">
    <name type="scientific">Platysternon megacephalum</name>
    <name type="common">big-headed turtle</name>
    <dbReference type="NCBI Taxonomy" id="55544"/>
    <lineage>
        <taxon>Eukaryota</taxon>
        <taxon>Metazoa</taxon>
        <taxon>Chordata</taxon>
        <taxon>Craniata</taxon>
        <taxon>Vertebrata</taxon>
        <taxon>Euteleostomi</taxon>
        <taxon>Archelosauria</taxon>
        <taxon>Testudinata</taxon>
        <taxon>Testudines</taxon>
        <taxon>Cryptodira</taxon>
        <taxon>Durocryptodira</taxon>
        <taxon>Testudinoidea</taxon>
        <taxon>Platysternidae</taxon>
        <taxon>Platysternon</taxon>
    </lineage>
</organism>